<keyword evidence="2" id="KW-1185">Reference proteome</keyword>
<gene>
    <name evidence="1" type="ORF">HOLleu_27271</name>
</gene>
<organism evidence="1 2">
    <name type="scientific">Holothuria leucospilota</name>
    <name type="common">Black long sea cucumber</name>
    <name type="synonym">Mertensiothuria leucospilota</name>
    <dbReference type="NCBI Taxonomy" id="206669"/>
    <lineage>
        <taxon>Eukaryota</taxon>
        <taxon>Metazoa</taxon>
        <taxon>Echinodermata</taxon>
        <taxon>Eleutherozoa</taxon>
        <taxon>Echinozoa</taxon>
        <taxon>Holothuroidea</taxon>
        <taxon>Aspidochirotacea</taxon>
        <taxon>Aspidochirotida</taxon>
        <taxon>Holothuriidae</taxon>
        <taxon>Holothuria</taxon>
    </lineage>
</organism>
<protein>
    <submittedName>
        <fullName evidence="1">Uncharacterized protein</fullName>
    </submittedName>
</protein>
<dbReference type="AlphaFoldDB" id="A0A9Q1BQK9"/>
<proteinExistence type="predicted"/>
<comment type="caution">
    <text evidence="1">The sequence shown here is derived from an EMBL/GenBank/DDBJ whole genome shotgun (WGS) entry which is preliminary data.</text>
</comment>
<accession>A0A9Q1BQK9</accession>
<dbReference type="Proteomes" id="UP001152320">
    <property type="component" value="Chromosome 13"/>
</dbReference>
<evidence type="ECO:0000313" key="2">
    <source>
        <dbReference type="Proteomes" id="UP001152320"/>
    </source>
</evidence>
<sequence>MSEGDDQPLFGTDIPKEVFDKAVEILRRHLGFSQEEEVPASSSGSKLTINKPTASKSTLPVDVKCVDRFKAIAADRNRKWSAYSRAQNVSFRVEDKQWQDLFKTPRVPQWAGDYLRSIGATSSNWKLKSSPSRRSLRSFQQIDTASRVGMKYSSSLLLIAEVLSRSLRQPSSHISRKEASMLISLLGPLSRRVFDQFARVSAKTVSDRRQIIVESVRLSQEGIKRRFWELPILGEDIFAGQFESML</sequence>
<evidence type="ECO:0000313" key="1">
    <source>
        <dbReference type="EMBL" id="KAJ8030769.1"/>
    </source>
</evidence>
<name>A0A9Q1BQK9_HOLLE</name>
<dbReference type="OrthoDB" id="10505052at2759"/>
<reference evidence="1" key="1">
    <citation type="submission" date="2021-10" db="EMBL/GenBank/DDBJ databases">
        <title>Tropical sea cucumber genome reveals ecological adaptation and Cuvierian tubules defense mechanism.</title>
        <authorList>
            <person name="Chen T."/>
        </authorList>
    </citation>
    <scope>NUCLEOTIDE SEQUENCE</scope>
    <source>
        <strain evidence="1">Nanhai2018</strain>
        <tissue evidence="1">Muscle</tissue>
    </source>
</reference>
<dbReference type="EMBL" id="JAIZAY010000013">
    <property type="protein sequence ID" value="KAJ8030769.1"/>
    <property type="molecule type" value="Genomic_DNA"/>
</dbReference>